<feature type="transmembrane region" description="Helical" evidence="16">
    <location>
        <begin position="176"/>
        <end position="198"/>
    </location>
</feature>
<evidence type="ECO:0000259" key="17">
    <source>
        <dbReference type="Pfam" id="PF00361"/>
    </source>
</evidence>
<keyword evidence="21" id="KW-1185">Reference proteome</keyword>
<evidence type="ECO:0000256" key="3">
    <source>
        <dbReference type="ARBA" id="ARBA00021096"/>
    </source>
</evidence>
<evidence type="ECO:0000256" key="2">
    <source>
        <dbReference type="ARBA" id="ARBA00012944"/>
    </source>
</evidence>
<name>A0A4Q2RDM2_9HYPH</name>
<dbReference type="InterPro" id="IPR003945">
    <property type="entry name" value="NU5C-like"/>
</dbReference>
<evidence type="ECO:0000256" key="16">
    <source>
        <dbReference type="SAM" id="Phobius"/>
    </source>
</evidence>
<dbReference type="InterPro" id="IPR001750">
    <property type="entry name" value="ND/Mrp_TM"/>
</dbReference>
<keyword evidence="12 16" id="KW-0472">Membrane</keyword>
<feature type="transmembrane region" description="Helical" evidence="16">
    <location>
        <begin position="579"/>
        <end position="600"/>
    </location>
</feature>
<comment type="subcellular location">
    <subcellularLocation>
        <location evidence="1">Endomembrane system</location>
        <topology evidence="1">Multi-pass membrane protein</topology>
    </subcellularLocation>
    <subcellularLocation>
        <location evidence="14">Membrane</location>
        <topology evidence="14">Multi-pass membrane protein</topology>
    </subcellularLocation>
</comment>
<evidence type="ECO:0000256" key="12">
    <source>
        <dbReference type="ARBA" id="ARBA00023136"/>
    </source>
</evidence>
<feature type="transmembrane region" description="Helical" evidence="16">
    <location>
        <begin position="218"/>
        <end position="239"/>
    </location>
</feature>
<evidence type="ECO:0000256" key="8">
    <source>
        <dbReference type="ARBA" id="ARBA00022982"/>
    </source>
</evidence>
<gene>
    <name evidence="20" type="ORF">D3272_09180</name>
</gene>
<evidence type="ECO:0000256" key="13">
    <source>
        <dbReference type="ARBA" id="ARBA00049551"/>
    </source>
</evidence>
<protein>
    <recommendedName>
        <fullName evidence="3">NADH-ubiquinone oxidoreductase chain 5</fullName>
        <ecNumber evidence="2">7.1.1.2</ecNumber>
    </recommendedName>
</protein>
<evidence type="ECO:0000256" key="14">
    <source>
        <dbReference type="RuleBase" id="RU000320"/>
    </source>
</evidence>
<dbReference type="RefSeq" id="WP_129218920.1">
    <property type="nucleotide sequence ID" value="NZ_QYBC01000006.1"/>
</dbReference>
<dbReference type="EC" id="7.1.1.2" evidence="2"/>
<dbReference type="OrthoDB" id="9811798at2"/>
<feature type="domain" description="NADH dehydrogenase subunit 5 C-terminal" evidence="19">
    <location>
        <begin position="575"/>
        <end position="698"/>
    </location>
</feature>
<reference evidence="20 21" key="2">
    <citation type="submission" date="2019-02" db="EMBL/GenBank/DDBJ databases">
        <title>'Lichenibacterium ramalinii' gen. nov. sp. nov., 'Lichenibacterium minor' gen. nov. sp. nov.</title>
        <authorList>
            <person name="Pankratov T."/>
        </authorList>
    </citation>
    <scope>NUCLEOTIDE SEQUENCE [LARGE SCALE GENOMIC DNA]</scope>
    <source>
        <strain evidence="20 21">RmlP001</strain>
    </source>
</reference>
<feature type="transmembrane region" description="Helical" evidence="16">
    <location>
        <begin position="340"/>
        <end position="360"/>
    </location>
</feature>
<organism evidence="20 21">
    <name type="scientific">Lichenibacterium ramalinae</name>
    <dbReference type="NCBI Taxonomy" id="2316527"/>
    <lineage>
        <taxon>Bacteria</taxon>
        <taxon>Pseudomonadati</taxon>
        <taxon>Pseudomonadota</taxon>
        <taxon>Alphaproteobacteria</taxon>
        <taxon>Hyphomicrobiales</taxon>
        <taxon>Lichenihabitantaceae</taxon>
        <taxon>Lichenibacterium</taxon>
    </lineage>
</organism>
<dbReference type="InterPro" id="IPR010934">
    <property type="entry name" value="NADH_DH_su5_C"/>
</dbReference>
<dbReference type="Pfam" id="PF06455">
    <property type="entry name" value="NADH5_C"/>
    <property type="match status" value="1"/>
</dbReference>
<evidence type="ECO:0000256" key="15">
    <source>
        <dbReference type="SAM" id="MobiDB-lite"/>
    </source>
</evidence>
<keyword evidence="9 16" id="KW-1133">Transmembrane helix</keyword>
<feature type="transmembrane region" description="Helical" evidence="16">
    <location>
        <begin position="283"/>
        <end position="304"/>
    </location>
</feature>
<keyword evidence="11" id="KW-0830">Ubiquinone</keyword>
<feature type="compositionally biased region" description="Basic and acidic residues" evidence="15">
    <location>
        <begin position="496"/>
        <end position="521"/>
    </location>
</feature>
<keyword evidence="8" id="KW-0249">Electron transport</keyword>
<feature type="transmembrane region" description="Helical" evidence="16">
    <location>
        <begin position="251"/>
        <end position="271"/>
    </location>
</feature>
<dbReference type="NCBIfam" id="TIGR01974">
    <property type="entry name" value="NDH_I_L"/>
    <property type="match status" value="1"/>
</dbReference>
<keyword evidence="5" id="KW-0679">Respiratory chain</keyword>
<keyword evidence="6 14" id="KW-0812">Transmembrane</keyword>
<feature type="region of interest" description="Disordered" evidence="15">
    <location>
        <begin position="455"/>
        <end position="521"/>
    </location>
</feature>
<evidence type="ECO:0000256" key="6">
    <source>
        <dbReference type="ARBA" id="ARBA00022692"/>
    </source>
</evidence>
<evidence type="ECO:0000313" key="21">
    <source>
        <dbReference type="Proteomes" id="UP000289411"/>
    </source>
</evidence>
<evidence type="ECO:0000256" key="10">
    <source>
        <dbReference type="ARBA" id="ARBA00023027"/>
    </source>
</evidence>
<evidence type="ECO:0000256" key="7">
    <source>
        <dbReference type="ARBA" id="ARBA00022967"/>
    </source>
</evidence>
<feature type="domain" description="NADH:quinone oxidoreductase/Mrp antiporter transmembrane" evidence="17">
    <location>
        <begin position="130"/>
        <end position="414"/>
    </location>
</feature>
<feature type="transmembrane region" description="Helical" evidence="16">
    <location>
        <begin position="682"/>
        <end position="702"/>
    </location>
</feature>
<evidence type="ECO:0000313" key="20">
    <source>
        <dbReference type="EMBL" id="RYB05815.1"/>
    </source>
</evidence>
<keyword evidence="4" id="KW-0813">Transport</keyword>
<dbReference type="GO" id="GO:0008137">
    <property type="term" value="F:NADH dehydrogenase (ubiquinone) activity"/>
    <property type="evidence" value="ECO:0007669"/>
    <property type="project" value="UniProtKB-EC"/>
</dbReference>
<keyword evidence="10" id="KW-0520">NAD</keyword>
<accession>A0A4Q2RDM2</accession>
<dbReference type="PRINTS" id="PR01435">
    <property type="entry name" value="NPOXDRDTASE5"/>
</dbReference>
<dbReference type="Pfam" id="PF00361">
    <property type="entry name" value="Proton_antipo_M"/>
    <property type="match status" value="1"/>
</dbReference>
<proteinExistence type="predicted"/>
<feature type="transmembrane region" description="Helical" evidence="16">
    <location>
        <begin position="30"/>
        <end position="50"/>
    </location>
</feature>
<feature type="transmembrane region" description="Helical" evidence="16">
    <location>
        <begin position="420"/>
        <end position="440"/>
    </location>
</feature>
<feature type="transmembrane region" description="Helical" evidence="16">
    <location>
        <begin position="380"/>
        <end position="400"/>
    </location>
</feature>
<evidence type="ECO:0000256" key="1">
    <source>
        <dbReference type="ARBA" id="ARBA00004127"/>
    </source>
</evidence>
<keyword evidence="7" id="KW-1278">Translocase</keyword>
<dbReference type="Pfam" id="PF00662">
    <property type="entry name" value="Proton_antipo_N"/>
    <property type="match status" value="1"/>
</dbReference>
<evidence type="ECO:0000256" key="11">
    <source>
        <dbReference type="ARBA" id="ARBA00023075"/>
    </source>
</evidence>
<evidence type="ECO:0000256" key="9">
    <source>
        <dbReference type="ARBA" id="ARBA00022989"/>
    </source>
</evidence>
<sequence>MYDLIVFLPLLGAAVAGLFGRQIGHRNSEYVTTTLLSISCALAWIAFFRVGLGHHDALVPVANWFTVGDLQVNWAFRIDTLTAVMLVVVTTVSTIVHSYSFGYMHDDPHRSRFFAYLSLFTFAMLMLVTSDNLVQMFFGWEGVGLASYLLIGFWYQRPTANAAAIKAFVVNRVGDFGFSLGIFLVFLLTHSVAFETIFAAAPGLAGKTVHAFGIDADAVTLACLLLFMGAMGKSAQFLLHTWLPDAMEGPTPVSALIHAATMVTAGVFMVARLSPLFEISPAAQTFVIVIGATTCFFAATIGLVQNDIKRVIAYSTCSQLGYMFVALGCGGYAIGVFHLFTHAFFKALLFLGAGSVIHAVSGEQDMRNMGGLRGKIPITFWMMMIGTLALTGFPFTAGYYSKDAIIEAAYASQRSGAAFGWLMTTIAAGLTSFYSWRLVFLTFYGTSRATVAPETTDHNAHKEPTDTHHASAHGHEEATVAHDTHPAGAAARTGHHHDDSAAAHGAHDDHGHGHGHGGEPHESPPIMLYPLYVLAFGALFAGLLFHHLFIGEGRESFWGEALVYGASNHVFEDMEHVPLFVSLLPTLMFVIGLAVAYYVYLMRPGTAERWASANKPLYQFLLNKWYFDELYDLIFVRPAFWLGRLFWRGGDQGIIDRFGPDGIAQTTLGATSWVVRFQSGFLYQYALVMMIGIALIISYFMIVGVR</sequence>
<dbReference type="InterPro" id="IPR018393">
    <property type="entry name" value="NADHpl_OxRdtase_5_subgr"/>
</dbReference>
<feature type="transmembrane region" description="Helical" evidence="16">
    <location>
        <begin position="311"/>
        <end position="334"/>
    </location>
</feature>
<feature type="transmembrane region" description="Helical" evidence="16">
    <location>
        <begin position="82"/>
        <end position="101"/>
    </location>
</feature>
<dbReference type="PANTHER" id="PTHR42829:SF2">
    <property type="entry name" value="NADH-UBIQUINONE OXIDOREDUCTASE CHAIN 5"/>
    <property type="match status" value="1"/>
</dbReference>
<dbReference type="NCBIfam" id="NF005141">
    <property type="entry name" value="PRK06590.1"/>
    <property type="match status" value="1"/>
</dbReference>
<feature type="transmembrane region" description="Helical" evidence="16">
    <location>
        <begin position="136"/>
        <end position="155"/>
    </location>
</feature>
<feature type="transmembrane region" description="Helical" evidence="16">
    <location>
        <begin position="531"/>
        <end position="550"/>
    </location>
</feature>
<dbReference type="GO" id="GO:0042773">
    <property type="term" value="P:ATP synthesis coupled electron transport"/>
    <property type="evidence" value="ECO:0007669"/>
    <property type="project" value="InterPro"/>
</dbReference>
<dbReference type="EMBL" id="QYBC01000006">
    <property type="protein sequence ID" value="RYB05815.1"/>
    <property type="molecule type" value="Genomic_DNA"/>
</dbReference>
<comment type="caution">
    <text evidence="20">The sequence shown here is derived from an EMBL/GenBank/DDBJ whole genome shotgun (WGS) entry which is preliminary data.</text>
</comment>
<comment type="catalytic activity">
    <reaction evidence="13">
        <text>a ubiquinone + NADH + 5 H(+)(in) = a ubiquinol + NAD(+) + 4 H(+)(out)</text>
        <dbReference type="Rhea" id="RHEA:29091"/>
        <dbReference type="Rhea" id="RHEA-COMP:9565"/>
        <dbReference type="Rhea" id="RHEA-COMP:9566"/>
        <dbReference type="ChEBI" id="CHEBI:15378"/>
        <dbReference type="ChEBI" id="CHEBI:16389"/>
        <dbReference type="ChEBI" id="CHEBI:17976"/>
        <dbReference type="ChEBI" id="CHEBI:57540"/>
        <dbReference type="ChEBI" id="CHEBI:57945"/>
        <dbReference type="EC" id="7.1.1.2"/>
    </reaction>
</comment>
<dbReference type="Gene3D" id="1.20.5.2700">
    <property type="match status" value="1"/>
</dbReference>
<dbReference type="InterPro" id="IPR001516">
    <property type="entry name" value="Proton_antipo_N"/>
</dbReference>
<dbReference type="GO" id="GO:0012505">
    <property type="term" value="C:endomembrane system"/>
    <property type="evidence" value="ECO:0007669"/>
    <property type="project" value="UniProtKB-SubCell"/>
</dbReference>
<dbReference type="AlphaFoldDB" id="A0A4Q2RDM2"/>
<dbReference type="PANTHER" id="PTHR42829">
    <property type="entry name" value="NADH-UBIQUINONE OXIDOREDUCTASE CHAIN 5"/>
    <property type="match status" value="1"/>
</dbReference>
<feature type="transmembrane region" description="Helical" evidence="16">
    <location>
        <begin position="113"/>
        <end position="130"/>
    </location>
</feature>
<dbReference type="GO" id="GO:0016020">
    <property type="term" value="C:membrane"/>
    <property type="evidence" value="ECO:0007669"/>
    <property type="project" value="UniProtKB-SubCell"/>
</dbReference>
<dbReference type="Proteomes" id="UP000289411">
    <property type="component" value="Unassembled WGS sequence"/>
</dbReference>
<dbReference type="GO" id="GO:0015990">
    <property type="term" value="P:electron transport coupled proton transport"/>
    <property type="evidence" value="ECO:0007669"/>
    <property type="project" value="TreeGrafter"/>
</dbReference>
<evidence type="ECO:0000256" key="4">
    <source>
        <dbReference type="ARBA" id="ARBA00022448"/>
    </source>
</evidence>
<dbReference type="PRINTS" id="PR01434">
    <property type="entry name" value="NADHDHGNASE5"/>
</dbReference>
<evidence type="ECO:0000256" key="5">
    <source>
        <dbReference type="ARBA" id="ARBA00022660"/>
    </source>
</evidence>
<reference evidence="20 21" key="1">
    <citation type="submission" date="2018-09" db="EMBL/GenBank/DDBJ databases">
        <authorList>
            <person name="Grouzdev D.S."/>
            <person name="Krutkina M.S."/>
        </authorList>
    </citation>
    <scope>NUCLEOTIDE SEQUENCE [LARGE SCALE GENOMIC DNA]</scope>
    <source>
        <strain evidence="20 21">RmlP001</strain>
    </source>
</reference>
<evidence type="ECO:0000259" key="18">
    <source>
        <dbReference type="Pfam" id="PF00662"/>
    </source>
</evidence>
<evidence type="ECO:0000259" key="19">
    <source>
        <dbReference type="Pfam" id="PF06455"/>
    </source>
</evidence>
<feature type="compositionally biased region" description="Basic and acidic residues" evidence="15">
    <location>
        <begin position="455"/>
        <end position="485"/>
    </location>
</feature>
<feature type="domain" description="NADH-Ubiquinone oxidoreductase (complex I) chain 5 N-terminal" evidence="18">
    <location>
        <begin position="64"/>
        <end position="114"/>
    </location>
</feature>
<dbReference type="GO" id="GO:0003954">
    <property type="term" value="F:NADH dehydrogenase activity"/>
    <property type="evidence" value="ECO:0007669"/>
    <property type="project" value="TreeGrafter"/>
</dbReference>